<feature type="compositionally biased region" description="Polar residues" evidence="3">
    <location>
        <begin position="66"/>
        <end position="82"/>
    </location>
</feature>
<dbReference type="SUPFAM" id="SSF50353">
    <property type="entry name" value="Cytokine"/>
    <property type="match status" value="1"/>
</dbReference>
<keyword evidence="6" id="KW-1185">Reference proteome</keyword>
<evidence type="ECO:0000313" key="5">
    <source>
        <dbReference type="EMBL" id="EDO37008.1"/>
    </source>
</evidence>
<dbReference type="GO" id="GO:0005737">
    <property type="term" value="C:cytoplasm"/>
    <property type="evidence" value="ECO:0000318"/>
    <property type="project" value="GO_Central"/>
</dbReference>
<dbReference type="GO" id="GO:0008543">
    <property type="term" value="P:fibroblast growth factor receptor signaling pathway"/>
    <property type="evidence" value="ECO:0000318"/>
    <property type="project" value="GO_Central"/>
</dbReference>
<dbReference type="Gene3D" id="2.80.10.50">
    <property type="match status" value="1"/>
</dbReference>
<dbReference type="GO" id="GO:0030334">
    <property type="term" value="P:regulation of cell migration"/>
    <property type="evidence" value="ECO:0000318"/>
    <property type="project" value="GO_Central"/>
</dbReference>
<proteinExistence type="evidence at transcript level"/>
<dbReference type="GO" id="GO:0043410">
    <property type="term" value="P:positive regulation of MAPK cascade"/>
    <property type="evidence" value="ECO:0000318"/>
    <property type="project" value="GO_Central"/>
</dbReference>
<name>A7SH09_NEMVE</name>
<accession>A7SH09</accession>
<dbReference type="GO" id="GO:0005104">
    <property type="term" value="F:fibroblast growth factor receptor binding"/>
    <property type="evidence" value="ECO:0000318"/>
    <property type="project" value="GO_Central"/>
</dbReference>
<dbReference type="InterPro" id="IPR008996">
    <property type="entry name" value="IL1/FGF"/>
</dbReference>
<dbReference type="Proteomes" id="UP000001593">
    <property type="component" value="Unassembled WGS sequence"/>
</dbReference>
<dbReference type="HOGENOM" id="CLU_1078899_0_0_1"/>
<evidence type="ECO:0000313" key="6">
    <source>
        <dbReference type="Proteomes" id="UP000001593"/>
    </source>
</evidence>
<dbReference type="STRING" id="45351.A7SH09"/>
<protein>
    <recommendedName>
        <fullName evidence="2">Fibroblast growth factor</fullName>
        <shortName evidence="2">FGF</shortName>
    </recommendedName>
</protein>
<dbReference type="SMART" id="SM00442">
    <property type="entry name" value="FGF"/>
    <property type="match status" value="1"/>
</dbReference>
<dbReference type="AlphaFoldDB" id="A7SH09"/>
<dbReference type="InterPro" id="IPR056378">
    <property type="entry name" value="Let-756-like_FGF"/>
</dbReference>
<feature type="region of interest" description="Disordered" evidence="3">
    <location>
        <begin position="60"/>
        <end position="82"/>
    </location>
</feature>
<organism evidence="5 6">
    <name type="scientific">Nematostella vectensis</name>
    <name type="common">Starlet sea anemone</name>
    <dbReference type="NCBI Taxonomy" id="45351"/>
    <lineage>
        <taxon>Eukaryota</taxon>
        <taxon>Metazoa</taxon>
        <taxon>Cnidaria</taxon>
        <taxon>Anthozoa</taxon>
        <taxon>Hexacorallia</taxon>
        <taxon>Actiniaria</taxon>
        <taxon>Edwardsiidae</taxon>
        <taxon>Nematostella</taxon>
    </lineage>
</organism>
<dbReference type="eggNOG" id="KOG3885">
    <property type="taxonomic scope" value="Eukaryota"/>
</dbReference>
<evidence type="ECO:0000256" key="3">
    <source>
        <dbReference type="SAM" id="MobiDB-lite"/>
    </source>
</evidence>
<dbReference type="CDD" id="cd00058">
    <property type="entry name" value="beta-trefoil_FGF"/>
    <property type="match status" value="1"/>
</dbReference>
<evidence type="ECO:0000313" key="4">
    <source>
        <dbReference type="EMBL" id="AFP87434.1"/>
    </source>
</evidence>
<dbReference type="OMA" id="WYLAIKQ"/>
<evidence type="ECO:0000256" key="1">
    <source>
        <dbReference type="ARBA" id="ARBA00007936"/>
    </source>
</evidence>
<dbReference type="PRINTS" id="PR00263">
    <property type="entry name" value="HBGFFGF"/>
</dbReference>
<dbReference type="PANTHER" id="PTHR11486">
    <property type="entry name" value="FIBROBLAST GROWTH FACTOR"/>
    <property type="match status" value="1"/>
</dbReference>
<sequence length="258" mass="29217">MRISTTSYKGHVYEVSLKLVIRSFNSILVSRGTQSRHGWMAGQSPIVTSLLVLVSLFKSPKPPRKNATTPTSKTKRYSTTGLPSQSPFNQLTGIVRTPTFRRKVKLYCKTGFHLVMLPGGTLKGSLSANITSMYGLFELESYGRSLIRVKSVPHDMYIAISNTGQVYATANTSVETLLRETRAENYFHTFSSYQYNGEDRHKQWYLAIKQNGHVKNASTVLKQHRSHQFQVVDQTVEPLLLEPSKDESNVKQHKCRFL</sequence>
<dbReference type="InterPro" id="IPR002209">
    <property type="entry name" value="Fibroblast_GF_fam"/>
</dbReference>
<reference evidence="4" key="2">
    <citation type="journal article" date="2012" name="PLoS Genet.">
        <title>A Framework for the Establishment of a Cnidarian Gene Regulatory Network for 'Endomesoderm' Specification: The Inputs of beta-Catenin/TCF Signaling.</title>
        <authorList>
            <person name="Rottinger E."/>
            <person name="Dahlin P."/>
            <person name="Martindale M.Q."/>
        </authorList>
    </citation>
    <scope>NUCLEOTIDE SEQUENCE</scope>
</reference>
<evidence type="ECO:0000256" key="2">
    <source>
        <dbReference type="RuleBase" id="RU049442"/>
    </source>
</evidence>
<reference evidence="5 6" key="1">
    <citation type="journal article" date="2007" name="Science">
        <title>Sea anemone genome reveals ancestral eumetazoan gene repertoire and genomic organization.</title>
        <authorList>
            <person name="Putnam N.H."/>
            <person name="Srivastava M."/>
            <person name="Hellsten U."/>
            <person name="Dirks B."/>
            <person name="Chapman J."/>
            <person name="Salamov A."/>
            <person name="Terry A."/>
            <person name="Shapiro H."/>
            <person name="Lindquist E."/>
            <person name="Kapitonov V.V."/>
            <person name="Jurka J."/>
            <person name="Genikhovich G."/>
            <person name="Grigoriev I.V."/>
            <person name="Lucas S.M."/>
            <person name="Steele R.E."/>
            <person name="Finnerty J.R."/>
            <person name="Technau U."/>
            <person name="Martindale M.Q."/>
            <person name="Rokhsar D.S."/>
        </authorList>
    </citation>
    <scope>NUCLEOTIDE SEQUENCE [LARGE SCALE GENOMIC DNA]</scope>
    <source>
        <strain evidence="6">CH2 X CH6</strain>
        <strain evidence="5">CH2 x CH6</strain>
    </source>
</reference>
<dbReference type="EMBL" id="JQ959555">
    <property type="protein sequence ID" value="AFP87434.1"/>
    <property type="molecule type" value="mRNA"/>
</dbReference>
<dbReference type="GO" id="GO:0022008">
    <property type="term" value="P:neurogenesis"/>
    <property type="evidence" value="ECO:0000318"/>
    <property type="project" value="GO_Central"/>
</dbReference>
<gene>
    <name evidence="5" type="ORF">NEMVEDRAFT_v1g212165</name>
</gene>
<dbReference type="GO" id="GO:0008083">
    <property type="term" value="F:growth factor activity"/>
    <property type="evidence" value="ECO:0000318"/>
    <property type="project" value="GO_Central"/>
</dbReference>
<dbReference type="InParanoid" id="A7SH09"/>
<dbReference type="GO" id="GO:0008284">
    <property type="term" value="P:positive regulation of cell population proliferation"/>
    <property type="evidence" value="ECO:0000318"/>
    <property type="project" value="GO_Central"/>
</dbReference>
<comment type="similarity">
    <text evidence="1 2">Belongs to the heparin-binding growth factors family.</text>
</comment>
<dbReference type="Pfam" id="PF00167">
    <property type="entry name" value="FGF"/>
    <property type="match status" value="1"/>
</dbReference>
<dbReference type="EMBL" id="DS469656">
    <property type="protein sequence ID" value="EDO37008.1"/>
    <property type="molecule type" value="Genomic_DNA"/>
</dbReference>
<dbReference type="GO" id="GO:0005615">
    <property type="term" value="C:extracellular space"/>
    <property type="evidence" value="ECO:0000318"/>
    <property type="project" value="GO_Central"/>
</dbReference>